<keyword evidence="3" id="KW-1185">Reference proteome</keyword>
<keyword evidence="2" id="KW-0808">Transferase</keyword>
<dbReference type="GO" id="GO:0016740">
    <property type="term" value="F:transferase activity"/>
    <property type="evidence" value="ECO:0007669"/>
    <property type="project" value="UniProtKB-KW"/>
</dbReference>
<dbReference type="AlphaFoldDB" id="A0A840MSX0"/>
<dbReference type="PANTHER" id="PTHR43031">
    <property type="entry name" value="FAD-DEPENDENT OXIDOREDUCTASE"/>
    <property type="match status" value="1"/>
</dbReference>
<organism evidence="2 3">
    <name type="scientific">Chitinivorax tropicus</name>
    <dbReference type="NCBI Taxonomy" id="714531"/>
    <lineage>
        <taxon>Bacteria</taxon>
        <taxon>Pseudomonadati</taxon>
        <taxon>Pseudomonadota</taxon>
        <taxon>Betaproteobacteria</taxon>
        <taxon>Chitinivorax</taxon>
    </lineage>
</organism>
<dbReference type="EMBL" id="JACHHY010000016">
    <property type="protein sequence ID" value="MBB5019373.1"/>
    <property type="molecule type" value="Genomic_DNA"/>
</dbReference>
<dbReference type="PANTHER" id="PTHR43031:SF17">
    <property type="entry name" value="SULFURTRANSFERASE YTWF-RELATED"/>
    <property type="match status" value="1"/>
</dbReference>
<protein>
    <submittedName>
        <fullName evidence="2">Rhodanese-related sulfurtransferase</fullName>
    </submittedName>
</protein>
<comment type="caution">
    <text evidence="2">The sequence shown here is derived from an EMBL/GenBank/DDBJ whole genome shotgun (WGS) entry which is preliminary data.</text>
</comment>
<dbReference type="InterPro" id="IPR001763">
    <property type="entry name" value="Rhodanese-like_dom"/>
</dbReference>
<dbReference type="InterPro" id="IPR036873">
    <property type="entry name" value="Rhodanese-like_dom_sf"/>
</dbReference>
<reference evidence="2 3" key="1">
    <citation type="submission" date="2020-08" db="EMBL/GenBank/DDBJ databases">
        <title>Genomic Encyclopedia of Type Strains, Phase IV (KMG-IV): sequencing the most valuable type-strain genomes for metagenomic binning, comparative biology and taxonomic classification.</title>
        <authorList>
            <person name="Goeker M."/>
        </authorList>
    </citation>
    <scope>NUCLEOTIDE SEQUENCE [LARGE SCALE GENOMIC DNA]</scope>
    <source>
        <strain evidence="2 3">DSM 27165</strain>
    </source>
</reference>
<dbReference type="Proteomes" id="UP000575898">
    <property type="component" value="Unassembled WGS sequence"/>
</dbReference>
<evidence type="ECO:0000313" key="3">
    <source>
        <dbReference type="Proteomes" id="UP000575898"/>
    </source>
</evidence>
<sequence>MQQITAVALAEWLADRTRPTPVLLDVREDWEFRLCHIPGSVHIPMHEIPTRLNDIEDDMETVVICHHGMRSMQVALFLQRAGFNHVINLQGGVDAWAREVDPNMATY</sequence>
<dbReference type="PROSITE" id="PS50206">
    <property type="entry name" value="RHODANESE_3"/>
    <property type="match status" value="1"/>
</dbReference>
<dbReference type="SUPFAM" id="SSF52821">
    <property type="entry name" value="Rhodanese/Cell cycle control phosphatase"/>
    <property type="match status" value="1"/>
</dbReference>
<feature type="domain" description="Rhodanese" evidence="1">
    <location>
        <begin position="17"/>
        <end position="105"/>
    </location>
</feature>
<name>A0A840MSX0_9PROT</name>
<gene>
    <name evidence="2" type="ORF">HNQ59_002674</name>
</gene>
<evidence type="ECO:0000313" key="2">
    <source>
        <dbReference type="EMBL" id="MBB5019373.1"/>
    </source>
</evidence>
<dbReference type="Gene3D" id="3.40.250.10">
    <property type="entry name" value="Rhodanese-like domain"/>
    <property type="match status" value="1"/>
</dbReference>
<proteinExistence type="predicted"/>
<evidence type="ECO:0000259" key="1">
    <source>
        <dbReference type="PROSITE" id="PS50206"/>
    </source>
</evidence>
<dbReference type="SMART" id="SM00450">
    <property type="entry name" value="RHOD"/>
    <property type="match status" value="1"/>
</dbReference>
<dbReference type="InterPro" id="IPR050229">
    <property type="entry name" value="GlpE_sulfurtransferase"/>
</dbReference>
<dbReference type="Pfam" id="PF00581">
    <property type="entry name" value="Rhodanese"/>
    <property type="match status" value="1"/>
</dbReference>
<dbReference type="RefSeq" id="WP_184040127.1">
    <property type="nucleotide sequence ID" value="NZ_JACHHY010000016.1"/>
</dbReference>
<accession>A0A840MSX0</accession>